<dbReference type="GO" id="GO:0004497">
    <property type="term" value="F:monooxygenase activity"/>
    <property type="evidence" value="ECO:0007669"/>
    <property type="project" value="UniProtKB-KW"/>
</dbReference>
<comment type="caution">
    <text evidence="4">The sequence shown here is derived from an EMBL/GenBank/DDBJ whole genome shotgun (WGS) entry which is preliminary data.</text>
</comment>
<dbReference type="PROSITE" id="PS00086">
    <property type="entry name" value="CYTOCHROME_P450"/>
    <property type="match status" value="1"/>
</dbReference>
<evidence type="ECO:0000313" key="5">
    <source>
        <dbReference type="Proteomes" id="UP000565576"/>
    </source>
</evidence>
<keyword evidence="3" id="KW-0479">Metal-binding</keyword>
<keyword evidence="3" id="KW-0408">Iron</keyword>
<dbReference type="GO" id="GO:0005506">
    <property type="term" value="F:iron ion binding"/>
    <property type="evidence" value="ECO:0007669"/>
    <property type="project" value="InterPro"/>
</dbReference>
<sequence length="319" mass="35310">MTDPQFGRTPPDFQAPFDVSAVRNFVVAGLSRSLLAQVERRLIAHASRLIANLSDFGFDIVSGYCMPLTAFAFCEVFGTPQKDRTEFLKNSWVLTPLREDRDIDITADEAIAWFRAHIKSLLSTTVSDGQLDILSFFRNQDPSVSDDDMAGFAISMLVAGNDSAANLLSSSIFNLSKTPTLLTALREEQCDVSEIVRELVRFDSPVYPGISRYAQEDTLLLNQPVARGDLIILPIAAAGRDPGVFNSPETCRLGRQNARSLAFGYGQHFCPGYQLAARVVEIGISAFANSTIFETIIPRFEPRWTSLPLRALVRLRLVQ</sequence>
<dbReference type="SUPFAM" id="SSF48264">
    <property type="entry name" value="Cytochrome P450"/>
    <property type="match status" value="1"/>
</dbReference>
<dbReference type="Proteomes" id="UP000565576">
    <property type="component" value="Unassembled WGS sequence"/>
</dbReference>
<keyword evidence="3" id="KW-0349">Heme</keyword>
<dbReference type="PANTHER" id="PTHR46696:SF1">
    <property type="entry name" value="CYTOCHROME P450 YJIB-RELATED"/>
    <property type="match status" value="1"/>
</dbReference>
<dbReference type="Pfam" id="PF00067">
    <property type="entry name" value="p450"/>
    <property type="match status" value="1"/>
</dbReference>
<dbReference type="GO" id="GO:0016705">
    <property type="term" value="F:oxidoreductase activity, acting on paired donors, with incorporation or reduction of molecular oxygen"/>
    <property type="evidence" value="ECO:0007669"/>
    <property type="project" value="InterPro"/>
</dbReference>
<accession>A0A7X0MFV4</accession>
<evidence type="ECO:0000256" key="3">
    <source>
        <dbReference type="RuleBase" id="RU000461"/>
    </source>
</evidence>
<comment type="similarity">
    <text evidence="2 3">Belongs to the cytochrome P450 family.</text>
</comment>
<evidence type="ECO:0000313" key="4">
    <source>
        <dbReference type="EMBL" id="MBB6488871.1"/>
    </source>
</evidence>
<reference evidence="4 5" key="1">
    <citation type="submission" date="2020-08" db="EMBL/GenBank/DDBJ databases">
        <title>Genomic Encyclopedia of Type Strains, Phase IV (KMG-V): Genome sequencing to study the core and pangenomes of soil and plant-associated prokaryotes.</title>
        <authorList>
            <person name="Whitman W."/>
        </authorList>
    </citation>
    <scope>NUCLEOTIDE SEQUENCE [LARGE SCALE GENOMIC DNA]</scope>
    <source>
        <strain evidence="4 5">SEMIA 4060</strain>
    </source>
</reference>
<proteinExistence type="inferred from homology"/>
<evidence type="ECO:0000256" key="2">
    <source>
        <dbReference type="ARBA" id="ARBA00010617"/>
    </source>
</evidence>
<dbReference type="InterPro" id="IPR017972">
    <property type="entry name" value="Cyt_P450_CS"/>
</dbReference>
<dbReference type="PRINTS" id="PR00359">
    <property type="entry name" value="BP450"/>
</dbReference>
<name>A0A7X0MFV4_9HYPH</name>
<dbReference type="AlphaFoldDB" id="A0A7X0MFV4"/>
<dbReference type="RefSeq" id="WP_184710681.1">
    <property type="nucleotide sequence ID" value="NZ_JACHBG010000028.1"/>
</dbReference>
<dbReference type="InterPro" id="IPR036396">
    <property type="entry name" value="Cyt_P450_sf"/>
</dbReference>
<evidence type="ECO:0000256" key="1">
    <source>
        <dbReference type="ARBA" id="ARBA00001971"/>
    </source>
</evidence>
<organism evidence="4 5">
    <name type="scientific">Rhizobium lusitanum</name>
    <dbReference type="NCBI Taxonomy" id="293958"/>
    <lineage>
        <taxon>Bacteria</taxon>
        <taxon>Pseudomonadati</taxon>
        <taxon>Pseudomonadota</taxon>
        <taxon>Alphaproteobacteria</taxon>
        <taxon>Hyphomicrobiales</taxon>
        <taxon>Rhizobiaceae</taxon>
        <taxon>Rhizobium/Agrobacterium group</taxon>
        <taxon>Rhizobium</taxon>
    </lineage>
</organism>
<dbReference type="Gene3D" id="1.10.630.10">
    <property type="entry name" value="Cytochrome P450"/>
    <property type="match status" value="1"/>
</dbReference>
<keyword evidence="3" id="KW-0560">Oxidoreductase</keyword>
<dbReference type="GO" id="GO:0020037">
    <property type="term" value="F:heme binding"/>
    <property type="evidence" value="ECO:0007669"/>
    <property type="project" value="InterPro"/>
</dbReference>
<dbReference type="InterPro" id="IPR001128">
    <property type="entry name" value="Cyt_P450"/>
</dbReference>
<dbReference type="InterPro" id="IPR002397">
    <property type="entry name" value="Cyt_P450_B"/>
</dbReference>
<comment type="cofactor">
    <cofactor evidence="1">
        <name>heme</name>
        <dbReference type="ChEBI" id="CHEBI:30413"/>
    </cofactor>
</comment>
<dbReference type="EMBL" id="JACHBG010000028">
    <property type="protein sequence ID" value="MBB6488871.1"/>
    <property type="molecule type" value="Genomic_DNA"/>
</dbReference>
<protein>
    <submittedName>
        <fullName evidence="4">Cytochrome P450</fullName>
    </submittedName>
</protein>
<keyword evidence="3" id="KW-0503">Monooxygenase</keyword>
<dbReference type="PANTHER" id="PTHR46696">
    <property type="entry name" value="P450, PUTATIVE (EUROFUNG)-RELATED"/>
    <property type="match status" value="1"/>
</dbReference>
<gene>
    <name evidence="4" type="ORF">GGD46_006194</name>
</gene>